<evidence type="ECO:0000313" key="3">
    <source>
        <dbReference type="Proteomes" id="UP000472676"/>
    </source>
</evidence>
<gene>
    <name evidence="2" type="ORF">G7Y85_10335</name>
</gene>
<accession>A0A6M2BRE7</accession>
<name>A0A6M2BRE7_9GAMM</name>
<evidence type="ECO:0000256" key="1">
    <source>
        <dbReference type="SAM" id="Phobius"/>
    </source>
</evidence>
<comment type="caution">
    <text evidence="2">The sequence shown here is derived from an EMBL/GenBank/DDBJ whole genome shotgun (WGS) entry which is preliminary data.</text>
</comment>
<feature type="non-terminal residue" evidence="2">
    <location>
        <position position="54"/>
    </location>
</feature>
<organism evidence="2 3">
    <name type="scientific">Solimonas terrae</name>
    <dbReference type="NCBI Taxonomy" id="1396819"/>
    <lineage>
        <taxon>Bacteria</taxon>
        <taxon>Pseudomonadati</taxon>
        <taxon>Pseudomonadota</taxon>
        <taxon>Gammaproteobacteria</taxon>
        <taxon>Nevskiales</taxon>
        <taxon>Nevskiaceae</taxon>
        <taxon>Solimonas</taxon>
    </lineage>
</organism>
<keyword evidence="1" id="KW-0472">Membrane</keyword>
<proteinExistence type="predicted"/>
<dbReference type="Proteomes" id="UP000472676">
    <property type="component" value="Unassembled WGS sequence"/>
</dbReference>
<keyword evidence="1" id="KW-0812">Transmembrane</keyword>
<keyword evidence="3" id="KW-1185">Reference proteome</keyword>
<feature type="transmembrane region" description="Helical" evidence="1">
    <location>
        <begin position="12"/>
        <end position="35"/>
    </location>
</feature>
<dbReference type="AlphaFoldDB" id="A0A6M2BRE7"/>
<dbReference type="EMBL" id="JAAMOW010000004">
    <property type="protein sequence ID" value="NGY05166.1"/>
    <property type="molecule type" value="Genomic_DNA"/>
</dbReference>
<reference evidence="2 3" key="1">
    <citation type="journal article" date="2014" name="Int. J. Syst. Evol. Microbiol.">
        <title>Solimonas terrae sp. nov., isolated from soil.</title>
        <authorList>
            <person name="Kim S.J."/>
            <person name="Moon J.Y."/>
            <person name="Weon H.Y."/>
            <person name="Ahn J.H."/>
            <person name="Chen W.M."/>
            <person name="Kwon S.W."/>
        </authorList>
    </citation>
    <scope>NUCLEOTIDE SEQUENCE [LARGE SCALE GENOMIC DNA]</scope>
    <source>
        <strain evidence="2 3">KIS83-12</strain>
    </source>
</reference>
<keyword evidence="1" id="KW-1133">Transmembrane helix</keyword>
<evidence type="ECO:0000313" key="2">
    <source>
        <dbReference type="EMBL" id="NGY05166.1"/>
    </source>
</evidence>
<protein>
    <submittedName>
        <fullName evidence="2">Energy transducer TonB</fullName>
    </submittedName>
</protein>
<sequence length="54" mass="5940">MEFGQKPNQSRRFVGIGAVVAFHALLIWALAAGLAHKMIEILPAPIETKLIEEI</sequence>